<dbReference type="Pfam" id="PF03610">
    <property type="entry name" value="EIIA-man"/>
    <property type="match status" value="1"/>
</dbReference>
<sequence length="136" mass="12915">MSDAGQVGIVLVSHSAAVAASVAELARGLAGGGADVPVAPAGGTGDGGLGTSAERISEAAASVDRGAGVAVLVDLGSAVLTVKALLAEGDELPQDTLLVDAPFVEGAVAAVVTASTGADLATVAAAASEAYTYRKQ</sequence>
<comment type="subunit">
    <text evidence="5">Homodimer. The dihydroxyacetone kinase complex is composed of a homodimer of DhaM, a homodimer of DhaK and the subunit DhaL.</text>
</comment>
<comment type="catalytic activity">
    <reaction evidence="1">
        <text>dihydroxyacetone + phosphoenolpyruvate = dihydroxyacetone phosphate + pyruvate</text>
        <dbReference type="Rhea" id="RHEA:18381"/>
        <dbReference type="ChEBI" id="CHEBI:15361"/>
        <dbReference type="ChEBI" id="CHEBI:16016"/>
        <dbReference type="ChEBI" id="CHEBI:57642"/>
        <dbReference type="ChEBI" id="CHEBI:58702"/>
        <dbReference type="EC" id="2.7.1.121"/>
    </reaction>
</comment>
<keyword evidence="7" id="KW-0418">Kinase</keyword>
<dbReference type="GO" id="GO:0016020">
    <property type="term" value="C:membrane"/>
    <property type="evidence" value="ECO:0007669"/>
    <property type="project" value="InterPro"/>
</dbReference>
<dbReference type="SUPFAM" id="SSF53062">
    <property type="entry name" value="PTS system fructose IIA component-like"/>
    <property type="match status" value="1"/>
</dbReference>
<reference evidence="8" key="3">
    <citation type="submission" date="2016-02" db="EMBL/GenBank/DDBJ databases">
        <title>Draft genome of pathogenic Streptomyces sp. in Japan.</title>
        <authorList>
            <person name="Tomihama T."/>
            <person name="Ikenaga M."/>
            <person name="Sakai M."/>
            <person name="Okubo T."/>
            <person name="Ikeda S."/>
        </authorList>
    </citation>
    <scope>NUCLEOTIDE SEQUENCE [LARGE SCALE GENOMIC DNA]</scope>
    <source>
        <strain evidence="8">S58</strain>
    </source>
</reference>
<comment type="caution">
    <text evidence="7">The sequence shown here is derived from an EMBL/GenBank/DDBJ whole genome shotgun (WGS) entry which is preliminary data.</text>
</comment>
<evidence type="ECO:0000256" key="3">
    <source>
        <dbReference type="ARBA" id="ARBA00012095"/>
    </source>
</evidence>
<comment type="function">
    <text evidence="2">Component of the dihydroxyacetone kinase complex, which is responsible for the phosphoenolpyruvate (PEP)-dependent phosphorylation of dihydroxyacetone. DhaM serves as the phosphoryl donor. Is phosphorylated by phosphoenolpyruvate in an EI- and HPr-dependent reaction, and a phosphorelay system on histidine residues finally leads to phosphoryl transfer to DhaL and dihydroxyacetone.</text>
</comment>
<evidence type="ECO:0000256" key="2">
    <source>
        <dbReference type="ARBA" id="ARBA00002788"/>
    </source>
</evidence>
<dbReference type="GO" id="GO:0009401">
    <property type="term" value="P:phosphoenolpyruvate-dependent sugar phosphotransferase system"/>
    <property type="evidence" value="ECO:0007669"/>
    <property type="project" value="InterPro"/>
</dbReference>
<dbReference type="Proteomes" id="UP000067448">
    <property type="component" value="Unassembled WGS sequence"/>
</dbReference>
<dbReference type="NCBIfam" id="TIGR02364">
    <property type="entry name" value="dha_pts"/>
    <property type="match status" value="1"/>
</dbReference>
<evidence type="ECO:0000313" key="7">
    <source>
        <dbReference type="EMBL" id="GAQ65827.1"/>
    </source>
</evidence>
<gene>
    <name evidence="7" type="primary">dhaM</name>
    <name evidence="7" type="ORF">SsS58_06242</name>
</gene>
<feature type="domain" description="PTS EIIA type-4" evidence="6">
    <location>
        <begin position="6"/>
        <end position="136"/>
    </location>
</feature>
<dbReference type="GO" id="GO:0047324">
    <property type="term" value="F:phosphoenolpyruvate-glycerone phosphotransferase activity"/>
    <property type="evidence" value="ECO:0007669"/>
    <property type="project" value="UniProtKB-EC"/>
</dbReference>
<dbReference type="PANTHER" id="PTHR38594:SF1">
    <property type="entry name" value="PEP-DEPENDENT DIHYDROXYACETONE KINASE, PHOSPHORYL DONOR SUBUNIT DHAM"/>
    <property type="match status" value="1"/>
</dbReference>
<evidence type="ECO:0000259" key="6">
    <source>
        <dbReference type="PROSITE" id="PS51096"/>
    </source>
</evidence>
<keyword evidence="4" id="KW-0808">Transferase</keyword>
<reference evidence="7 8" key="2">
    <citation type="journal article" date="2016" name="Genome Announc.">
        <title>Draft Genome Sequences of Streptomyces scabiei S58, Streptomyces turgidiscabies T45, and Streptomyces acidiscabies a10, the Pathogens of Potato Common Scab, Isolated in Japan.</title>
        <authorList>
            <person name="Tomihama T."/>
            <person name="Nishi Y."/>
            <person name="Sakai M."/>
            <person name="Ikenaga M."/>
            <person name="Okubo T."/>
            <person name="Ikeda S."/>
        </authorList>
    </citation>
    <scope>NUCLEOTIDE SEQUENCE [LARGE SCALE GENOMIC DNA]</scope>
    <source>
        <strain evidence="7 8">S58</strain>
    </source>
</reference>
<dbReference type="EMBL" id="BCMM01000034">
    <property type="protein sequence ID" value="GAQ65827.1"/>
    <property type="molecule type" value="Genomic_DNA"/>
</dbReference>
<evidence type="ECO:0000313" key="8">
    <source>
        <dbReference type="Proteomes" id="UP000067448"/>
    </source>
</evidence>
<evidence type="ECO:0000256" key="5">
    <source>
        <dbReference type="ARBA" id="ARBA00046577"/>
    </source>
</evidence>
<dbReference type="PANTHER" id="PTHR38594">
    <property type="entry name" value="PEP-DEPENDENT DIHYDROXYACETONE KINASE, PHOSPHORYL DONOR SUBUNIT DHAM"/>
    <property type="match status" value="1"/>
</dbReference>
<dbReference type="PROSITE" id="PS51096">
    <property type="entry name" value="PTS_EIIA_TYPE_4"/>
    <property type="match status" value="1"/>
</dbReference>
<dbReference type="AlphaFoldDB" id="A0A117EFK9"/>
<dbReference type="InterPro" id="IPR004701">
    <property type="entry name" value="PTS_EIIA_man-typ"/>
</dbReference>
<dbReference type="InterPro" id="IPR039643">
    <property type="entry name" value="DhaM"/>
</dbReference>
<name>A0A117EFK9_STRSC</name>
<dbReference type="InterPro" id="IPR036662">
    <property type="entry name" value="PTS_EIIA_man-typ_sf"/>
</dbReference>
<dbReference type="GO" id="GO:0019563">
    <property type="term" value="P:glycerol catabolic process"/>
    <property type="evidence" value="ECO:0007669"/>
    <property type="project" value="InterPro"/>
</dbReference>
<protein>
    <recommendedName>
        <fullName evidence="3">phosphoenolpyruvate--glycerone phosphotransferase</fullName>
        <ecNumber evidence="3">2.7.1.121</ecNumber>
    </recommendedName>
</protein>
<organism evidence="7 8">
    <name type="scientific">Streptomyces scabiei</name>
    <dbReference type="NCBI Taxonomy" id="1930"/>
    <lineage>
        <taxon>Bacteria</taxon>
        <taxon>Bacillati</taxon>
        <taxon>Actinomycetota</taxon>
        <taxon>Actinomycetes</taxon>
        <taxon>Kitasatosporales</taxon>
        <taxon>Streptomycetaceae</taxon>
        <taxon>Streptomyces</taxon>
    </lineage>
</organism>
<evidence type="ECO:0000256" key="4">
    <source>
        <dbReference type="ARBA" id="ARBA00022679"/>
    </source>
</evidence>
<dbReference type="EC" id="2.7.1.121" evidence="3"/>
<dbReference type="RefSeq" id="WP_059083159.1">
    <property type="nucleotide sequence ID" value="NZ_BCMM01000034.1"/>
</dbReference>
<reference evidence="8" key="1">
    <citation type="submission" date="2015-11" db="EMBL/GenBank/DDBJ databases">
        <authorList>
            <consortium name="Cross-ministerial Strategic Innovation Promotion Program (SIP) consortium"/>
            <person name="Tomihama T."/>
            <person name="Ikenaga M."/>
            <person name="Sakai M."/>
            <person name="Okubo T."/>
            <person name="Ikeda S."/>
        </authorList>
    </citation>
    <scope>NUCLEOTIDE SEQUENCE [LARGE SCALE GENOMIC DNA]</scope>
    <source>
        <strain evidence="8">S58</strain>
    </source>
</reference>
<accession>A0A117EFK9</accession>
<dbReference type="Gene3D" id="3.40.50.510">
    <property type="entry name" value="Phosphotransferase system, mannose-type IIA component"/>
    <property type="match status" value="1"/>
</dbReference>
<dbReference type="OrthoDB" id="4332804at2"/>
<dbReference type="InterPro" id="IPR012844">
    <property type="entry name" value="DhaM_N"/>
</dbReference>
<proteinExistence type="predicted"/>
<evidence type="ECO:0000256" key="1">
    <source>
        <dbReference type="ARBA" id="ARBA00001113"/>
    </source>
</evidence>